<name>A0AAP8Q855_BRELA</name>
<dbReference type="EMBL" id="PRKQ01000067">
    <property type="protein sequence ID" value="PPA90081.1"/>
    <property type="molecule type" value="Genomic_DNA"/>
</dbReference>
<dbReference type="Gene3D" id="3.40.630.190">
    <property type="entry name" value="LCP protein"/>
    <property type="match status" value="1"/>
</dbReference>
<dbReference type="RefSeq" id="WP_104033829.1">
    <property type="nucleotide sequence ID" value="NZ_PRKQ01000067.1"/>
</dbReference>
<evidence type="ECO:0000313" key="2">
    <source>
        <dbReference type="Proteomes" id="UP000239759"/>
    </source>
</evidence>
<gene>
    <name evidence="1" type="ORF">C4A77_25640</name>
</gene>
<accession>A0AAP8Q855</accession>
<comment type="caution">
    <text evidence="1">The sequence shown here is derived from an EMBL/GenBank/DDBJ whole genome shotgun (WGS) entry which is preliminary data.</text>
</comment>
<dbReference type="AlphaFoldDB" id="A0AAP8Q855"/>
<evidence type="ECO:0000313" key="1">
    <source>
        <dbReference type="EMBL" id="PPA90081.1"/>
    </source>
</evidence>
<organism evidence="1 2">
    <name type="scientific">Brevibacillus laterosporus</name>
    <name type="common">Bacillus laterosporus</name>
    <dbReference type="NCBI Taxonomy" id="1465"/>
    <lineage>
        <taxon>Bacteria</taxon>
        <taxon>Bacillati</taxon>
        <taxon>Bacillota</taxon>
        <taxon>Bacilli</taxon>
        <taxon>Bacillales</taxon>
        <taxon>Paenibacillaceae</taxon>
        <taxon>Brevibacillus</taxon>
    </lineage>
</organism>
<proteinExistence type="predicted"/>
<sequence length="69" mass="7889">MVLMVLMGHWHDDRGLKYFSSDMDRNKRQQVVIKALINKINGFTGVANLFSILEIIGQSVQTDIPKEDI</sequence>
<reference evidence="1 2" key="1">
    <citation type="submission" date="2018-02" db="EMBL/GenBank/DDBJ databases">
        <title>Comparative analysis of genomes of three Brevibacillus laterosporus strains producers of potent antimicrobials isolated from silage.</title>
        <authorList>
            <person name="Kojic M."/>
            <person name="Miljkovic M."/>
            <person name="Studholme D."/>
            <person name="Filipic B."/>
        </authorList>
    </citation>
    <scope>NUCLEOTIDE SEQUENCE [LARGE SCALE GENOMIC DNA]</scope>
    <source>
        <strain evidence="1 2">BGSP11</strain>
    </source>
</reference>
<protein>
    <submittedName>
        <fullName evidence="1">Uncharacterized protein</fullName>
    </submittedName>
</protein>
<dbReference type="Proteomes" id="UP000239759">
    <property type="component" value="Unassembled WGS sequence"/>
</dbReference>